<evidence type="ECO:0000256" key="1">
    <source>
        <dbReference type="ARBA" id="ARBA00004167"/>
    </source>
</evidence>
<feature type="coiled-coil region" evidence="6">
    <location>
        <begin position="771"/>
        <end position="802"/>
    </location>
</feature>
<sequence length="976" mass="110236">MKISAYPNMNLRGEVRESISLDDDDLSDVEDEVFIRDGKNGYKLADELTVKRPLMAPRRKATRSDLGTRLKTKPHCKAFFKPCCYIFAALSILIGLIILVVVLVSIYPLPLDKVRDWIIKRSQKSEQLASTKLLPCDNLKVTDVWSTTLPKLVTDSPVRALDVNGDGIDDILFGFSTGDNYNVIPSNIFCPIFMGVPSPCEGGVIALNGLNGSILWRHWFNDTIFSLHCTVDINGDQQNDCLVVGMEGTIAIINTKNGSVIWQLNTGRLNVYLASFIPDQNNDSVPDIVASHSTISVEQDGHLVLISGRTGQELSNIRTPGDAKTFFMPQMLTQDKNTSFIIFGTGSPTSGGNLTLTKLDQITTGALANSTINIYEDKFKGIFTQAVIVDITGDTIPDIITAMYNSTLVAIDGKLFKQIWNFTVPGPVAETNISPTPAYFNFDNITDFLIIYQRYDDVLNYNYTQTFIIDGKTGQSLYKPLTGAVITQNSGLTVSLQSFGFDMFLFWTSECTNLETFKKLDIVKGGSSGLSGDCLLKGNNTVSVKLNALSQFHQPPGFVIYNSAERIPQEFNNNISVLKQLKEHYKSHPKIHIEPPGQSEVDENYKVDTVPIGIRKYGSSNFRQKDRNPILQSYMAAANDELDNFGDDRDSPLLEADYDTNYYPSLDETIPYTLKHSANVVKSSSRDPRSKEKKINSSKMEMSSSKKKNLSDRNNGIYDYTNMKRSRNRLLHDIDYIPTEILKDTYIKNEEMRLKKSRFEQRDVNEHIDKIKEKEEIQKIIKKEMEEAKKNASLTLWDLESEKEMKDWLDGHFRGKRDANFTTGGSVKITSVGVILDSFNTTNGTNAFDIVFVTYWLPSPRQMQDLLQQDILDCIEDKLKQDTSSHDFQKTTEKEQRDLFEGECTEEQANLKNEFSFFNQLNQLRFGQMTVYRLRVECECVNKRKNETCANFLPKNKQSWPSYLGKLGDGVFLKRG</sequence>
<evidence type="ECO:0000256" key="7">
    <source>
        <dbReference type="SAM" id="MobiDB-lite"/>
    </source>
</evidence>
<dbReference type="AlphaFoldDB" id="A0A6P7F614"/>
<dbReference type="SUPFAM" id="SSF50998">
    <property type="entry name" value="Quinoprotein alcohol dehydrogenase-like"/>
    <property type="match status" value="1"/>
</dbReference>
<feature type="transmembrane region" description="Helical" evidence="8">
    <location>
        <begin position="83"/>
        <end position="107"/>
    </location>
</feature>
<comment type="similarity">
    <text evidence="5">Belongs to the FAM234 family.</text>
</comment>
<dbReference type="RefSeq" id="XP_028130912.1">
    <property type="nucleotide sequence ID" value="XM_028275111.1"/>
</dbReference>
<feature type="region of interest" description="Disordered" evidence="7">
    <location>
        <begin position="679"/>
        <end position="716"/>
    </location>
</feature>
<evidence type="ECO:0000256" key="4">
    <source>
        <dbReference type="ARBA" id="ARBA00023136"/>
    </source>
</evidence>
<keyword evidence="2 8" id="KW-0812">Transmembrane</keyword>
<accession>A0A6P7F614</accession>
<evidence type="ECO:0000256" key="2">
    <source>
        <dbReference type="ARBA" id="ARBA00022692"/>
    </source>
</evidence>
<proteinExistence type="inferred from homology"/>
<reference evidence="10 11" key="1">
    <citation type="submission" date="2025-04" db="UniProtKB">
        <authorList>
            <consortium name="RefSeq"/>
        </authorList>
    </citation>
    <scope>IDENTIFICATION</scope>
    <source>
        <tissue evidence="10 11">Whole insect</tissue>
    </source>
</reference>
<evidence type="ECO:0000313" key="10">
    <source>
        <dbReference type="RefSeq" id="XP_028130912.1"/>
    </source>
</evidence>
<evidence type="ECO:0000256" key="8">
    <source>
        <dbReference type="SAM" id="Phobius"/>
    </source>
</evidence>
<dbReference type="Gene3D" id="2.130.10.10">
    <property type="entry name" value="YVTN repeat-like/Quinoprotein amine dehydrogenase"/>
    <property type="match status" value="1"/>
</dbReference>
<protein>
    <submittedName>
        <fullName evidence="10 11">Uncharacterized protein LOC114326694</fullName>
    </submittedName>
</protein>
<dbReference type="GO" id="GO:0016020">
    <property type="term" value="C:membrane"/>
    <property type="evidence" value="ECO:0007669"/>
    <property type="project" value="UniProtKB-SubCell"/>
</dbReference>
<dbReference type="OrthoDB" id="567787at2759"/>
<dbReference type="PANTHER" id="PTHR21419:SF30">
    <property type="entry name" value="IG-LIKE DOMAIN-CONTAINING PROTEIN"/>
    <property type="match status" value="1"/>
</dbReference>
<dbReference type="InterPro" id="IPR045232">
    <property type="entry name" value="FAM234"/>
</dbReference>
<evidence type="ECO:0000256" key="6">
    <source>
        <dbReference type="SAM" id="Coils"/>
    </source>
</evidence>
<comment type="subcellular location">
    <subcellularLocation>
        <location evidence="1">Membrane</location>
        <topology evidence="1">Single-pass membrane protein</topology>
    </subcellularLocation>
</comment>
<evidence type="ECO:0000259" key="9">
    <source>
        <dbReference type="Pfam" id="PF23727"/>
    </source>
</evidence>
<keyword evidence="4 8" id="KW-0472">Membrane</keyword>
<evidence type="ECO:0000256" key="5">
    <source>
        <dbReference type="ARBA" id="ARBA00025791"/>
    </source>
</evidence>
<feature type="compositionally biased region" description="Basic and acidic residues" evidence="7">
    <location>
        <begin position="684"/>
        <end position="695"/>
    </location>
</feature>
<evidence type="ECO:0000256" key="3">
    <source>
        <dbReference type="ARBA" id="ARBA00022989"/>
    </source>
</evidence>
<dbReference type="PANTHER" id="PTHR21419">
    <property type="match status" value="1"/>
</dbReference>
<dbReference type="InterPro" id="IPR015943">
    <property type="entry name" value="WD40/YVTN_repeat-like_dom_sf"/>
</dbReference>
<dbReference type="InterPro" id="IPR011047">
    <property type="entry name" value="Quinoprotein_ADH-like_sf"/>
</dbReference>
<gene>
    <name evidence="10 11" type="primary">LOC114326694</name>
</gene>
<feature type="domain" description="FAM234A/B beta-propeller" evidence="9">
    <location>
        <begin position="145"/>
        <end position="510"/>
    </location>
</feature>
<evidence type="ECO:0000313" key="11">
    <source>
        <dbReference type="RefSeq" id="XP_028130921.1"/>
    </source>
</evidence>
<organism evidence="11">
    <name type="scientific">Diabrotica virgifera virgifera</name>
    <name type="common">western corn rootworm</name>
    <dbReference type="NCBI Taxonomy" id="50390"/>
    <lineage>
        <taxon>Eukaryota</taxon>
        <taxon>Metazoa</taxon>
        <taxon>Ecdysozoa</taxon>
        <taxon>Arthropoda</taxon>
        <taxon>Hexapoda</taxon>
        <taxon>Insecta</taxon>
        <taxon>Pterygota</taxon>
        <taxon>Neoptera</taxon>
        <taxon>Endopterygota</taxon>
        <taxon>Coleoptera</taxon>
        <taxon>Polyphaga</taxon>
        <taxon>Cucujiformia</taxon>
        <taxon>Chrysomeloidea</taxon>
        <taxon>Chrysomelidae</taxon>
        <taxon>Galerucinae</taxon>
        <taxon>Diabroticina</taxon>
        <taxon>Diabroticites</taxon>
        <taxon>Diabrotica</taxon>
    </lineage>
</organism>
<name>A0A6P7F614_DIAVI</name>
<dbReference type="Pfam" id="PF23727">
    <property type="entry name" value="Beta-prop_FAM234A_B"/>
    <property type="match status" value="1"/>
</dbReference>
<dbReference type="KEGG" id="dvv:114326694"/>
<dbReference type="InterPro" id="IPR055409">
    <property type="entry name" value="Beta-prop_FAM234A_B"/>
</dbReference>
<keyword evidence="6" id="KW-0175">Coiled coil</keyword>
<dbReference type="RefSeq" id="XP_028130921.1">
    <property type="nucleotide sequence ID" value="XM_028275120.1"/>
</dbReference>
<keyword evidence="3 8" id="KW-1133">Transmembrane helix</keyword>